<name>A0A8S9QKK5_BRACR</name>
<reference evidence="1" key="1">
    <citation type="submission" date="2019-12" db="EMBL/GenBank/DDBJ databases">
        <title>Genome sequencing and annotation of Brassica cretica.</title>
        <authorList>
            <person name="Studholme D.J."/>
            <person name="Sarris P."/>
        </authorList>
    </citation>
    <scope>NUCLEOTIDE SEQUENCE</scope>
    <source>
        <strain evidence="1">PFS-109/04</strain>
        <tissue evidence="1">Leaf</tissue>
    </source>
</reference>
<dbReference type="EMBL" id="QGKX02000996">
    <property type="protein sequence ID" value="KAF3552913.1"/>
    <property type="molecule type" value="Genomic_DNA"/>
</dbReference>
<evidence type="ECO:0000313" key="1">
    <source>
        <dbReference type="EMBL" id="KAF3552913.1"/>
    </source>
</evidence>
<dbReference type="Proteomes" id="UP000712600">
    <property type="component" value="Unassembled WGS sequence"/>
</dbReference>
<dbReference type="AlphaFoldDB" id="A0A8S9QKK5"/>
<comment type="caution">
    <text evidence="1">The sequence shown here is derived from an EMBL/GenBank/DDBJ whole genome shotgun (WGS) entry which is preliminary data.</text>
</comment>
<organism evidence="1 2">
    <name type="scientific">Brassica cretica</name>
    <name type="common">Mustard</name>
    <dbReference type="NCBI Taxonomy" id="69181"/>
    <lineage>
        <taxon>Eukaryota</taxon>
        <taxon>Viridiplantae</taxon>
        <taxon>Streptophyta</taxon>
        <taxon>Embryophyta</taxon>
        <taxon>Tracheophyta</taxon>
        <taxon>Spermatophyta</taxon>
        <taxon>Magnoliopsida</taxon>
        <taxon>eudicotyledons</taxon>
        <taxon>Gunneridae</taxon>
        <taxon>Pentapetalae</taxon>
        <taxon>rosids</taxon>
        <taxon>malvids</taxon>
        <taxon>Brassicales</taxon>
        <taxon>Brassicaceae</taxon>
        <taxon>Brassiceae</taxon>
        <taxon>Brassica</taxon>
    </lineage>
</organism>
<gene>
    <name evidence="1" type="ORF">F2Q69_00013339</name>
</gene>
<evidence type="ECO:0000313" key="2">
    <source>
        <dbReference type="Proteomes" id="UP000712600"/>
    </source>
</evidence>
<accession>A0A8S9QKK5</accession>
<proteinExistence type="predicted"/>
<protein>
    <submittedName>
        <fullName evidence="1">Uncharacterized protein</fullName>
    </submittedName>
</protein>
<sequence>MHGLMSYRLFGRARSLRSDRAGQRDKIGAAPYDGCLRILVEGIKPFVVRRRVKVLMTCFPARPLRSSFYVEVIRRVAADGILYGLCKLAGFLKTLEYWQRDKFWDLVSRFLILCLEMLETSALGLGQDLAWRMAELVACSIQLGAGRVVDPARPSAELDWSSSADGRAGRVFDPARRSAEVDWFNSADGRAGRIQLGGWPSWLRGRSSSAIHRAGLVQIGGWPTWSRDHNLCYRMLIDLRPVAL</sequence>